<evidence type="ECO:0000313" key="2">
    <source>
        <dbReference type="EMBL" id="SJL01279.1"/>
    </source>
</evidence>
<accession>A0A284QXT7</accession>
<dbReference type="Proteomes" id="UP000219338">
    <property type="component" value="Unassembled WGS sequence"/>
</dbReference>
<gene>
    <name evidence="2" type="ORF">ARMOST_04597</name>
</gene>
<protein>
    <submittedName>
        <fullName evidence="2">Uncharacterized protein</fullName>
    </submittedName>
</protein>
<dbReference type="AlphaFoldDB" id="A0A284QXT7"/>
<proteinExistence type="predicted"/>
<sequence>MALPQLPQRTAAIEHNSPAEDPRHCILHHLSTQSIILIRNLAMPYSKHRWSNSKRRYQRHAGPSAASKSSRKPKPLPGEYALKFLTVWTLPCNTTYLPTSSTIALNSPNLRVMSVLVILRSTTCICILN</sequence>
<dbReference type="EMBL" id="FUEG01000003">
    <property type="protein sequence ID" value="SJL01279.1"/>
    <property type="molecule type" value="Genomic_DNA"/>
</dbReference>
<evidence type="ECO:0000256" key="1">
    <source>
        <dbReference type="SAM" id="MobiDB-lite"/>
    </source>
</evidence>
<organism evidence="2 3">
    <name type="scientific">Armillaria ostoyae</name>
    <name type="common">Armillaria root rot fungus</name>
    <dbReference type="NCBI Taxonomy" id="47428"/>
    <lineage>
        <taxon>Eukaryota</taxon>
        <taxon>Fungi</taxon>
        <taxon>Dikarya</taxon>
        <taxon>Basidiomycota</taxon>
        <taxon>Agaricomycotina</taxon>
        <taxon>Agaricomycetes</taxon>
        <taxon>Agaricomycetidae</taxon>
        <taxon>Agaricales</taxon>
        <taxon>Marasmiineae</taxon>
        <taxon>Physalacriaceae</taxon>
        <taxon>Armillaria</taxon>
    </lineage>
</organism>
<feature type="compositionally biased region" description="Basic residues" evidence="1">
    <location>
        <begin position="49"/>
        <end position="59"/>
    </location>
</feature>
<name>A0A284QXT7_ARMOS</name>
<keyword evidence="3" id="KW-1185">Reference proteome</keyword>
<feature type="region of interest" description="Disordered" evidence="1">
    <location>
        <begin position="49"/>
        <end position="76"/>
    </location>
</feature>
<reference evidence="3" key="1">
    <citation type="journal article" date="2017" name="Nat. Ecol. Evol.">
        <title>Genome expansion and lineage-specific genetic innovations in the forest pathogenic fungi Armillaria.</title>
        <authorList>
            <person name="Sipos G."/>
            <person name="Prasanna A.N."/>
            <person name="Walter M.C."/>
            <person name="O'Connor E."/>
            <person name="Balint B."/>
            <person name="Krizsan K."/>
            <person name="Kiss B."/>
            <person name="Hess J."/>
            <person name="Varga T."/>
            <person name="Slot J."/>
            <person name="Riley R."/>
            <person name="Boka B."/>
            <person name="Rigling D."/>
            <person name="Barry K."/>
            <person name="Lee J."/>
            <person name="Mihaltcheva S."/>
            <person name="LaButti K."/>
            <person name="Lipzen A."/>
            <person name="Waldron R."/>
            <person name="Moloney N.M."/>
            <person name="Sperisen C."/>
            <person name="Kredics L."/>
            <person name="Vagvoelgyi C."/>
            <person name="Patrignani A."/>
            <person name="Fitzpatrick D."/>
            <person name="Nagy I."/>
            <person name="Doyle S."/>
            <person name="Anderson J.B."/>
            <person name="Grigoriev I.V."/>
            <person name="Gueldener U."/>
            <person name="Muensterkoetter M."/>
            <person name="Nagy L.G."/>
        </authorList>
    </citation>
    <scope>NUCLEOTIDE SEQUENCE [LARGE SCALE GENOMIC DNA]</scope>
    <source>
        <strain evidence="3">C18/9</strain>
    </source>
</reference>
<evidence type="ECO:0000313" key="3">
    <source>
        <dbReference type="Proteomes" id="UP000219338"/>
    </source>
</evidence>